<name>A0A2D2AVG1_9CAUL</name>
<keyword evidence="7" id="KW-1185">Reference proteome</keyword>
<dbReference type="Pfam" id="PF00486">
    <property type="entry name" value="Trans_reg_C"/>
    <property type="match status" value="1"/>
</dbReference>
<evidence type="ECO:0000313" key="6">
    <source>
        <dbReference type="EMBL" id="ATQ42012.1"/>
    </source>
</evidence>
<dbReference type="GO" id="GO:0000160">
    <property type="term" value="P:phosphorelay signal transduction system"/>
    <property type="evidence" value="ECO:0007669"/>
    <property type="project" value="InterPro"/>
</dbReference>
<organism evidence="6 7">
    <name type="scientific">Caulobacter mirabilis</name>
    <dbReference type="NCBI Taxonomy" id="69666"/>
    <lineage>
        <taxon>Bacteria</taxon>
        <taxon>Pseudomonadati</taxon>
        <taxon>Pseudomonadota</taxon>
        <taxon>Alphaproteobacteria</taxon>
        <taxon>Caulobacterales</taxon>
        <taxon>Caulobacteraceae</taxon>
        <taxon>Caulobacter</taxon>
    </lineage>
</organism>
<dbReference type="PROSITE" id="PS51755">
    <property type="entry name" value="OMPR_PHOB"/>
    <property type="match status" value="1"/>
</dbReference>
<dbReference type="KEGG" id="cmb:CSW64_06085"/>
<evidence type="ECO:0000256" key="4">
    <source>
        <dbReference type="SAM" id="MobiDB-lite"/>
    </source>
</evidence>
<dbReference type="Gene3D" id="1.10.10.10">
    <property type="entry name" value="Winged helix-like DNA-binding domain superfamily/Winged helix DNA-binding domain"/>
    <property type="match status" value="1"/>
</dbReference>
<dbReference type="EMBL" id="CP024201">
    <property type="protein sequence ID" value="ATQ42012.1"/>
    <property type="molecule type" value="Genomic_DNA"/>
</dbReference>
<evidence type="ECO:0000256" key="1">
    <source>
        <dbReference type="ARBA" id="ARBA00009820"/>
    </source>
</evidence>
<comment type="similarity">
    <text evidence="1">Belongs to the TolB family.</text>
</comment>
<dbReference type="Gene3D" id="2.120.10.30">
    <property type="entry name" value="TolB, C-terminal domain"/>
    <property type="match status" value="3"/>
</dbReference>
<keyword evidence="2 3" id="KW-0238">DNA-binding</keyword>
<dbReference type="InterPro" id="IPR036388">
    <property type="entry name" value="WH-like_DNA-bd_sf"/>
</dbReference>
<dbReference type="InterPro" id="IPR016032">
    <property type="entry name" value="Sig_transdc_resp-reg_C-effctor"/>
</dbReference>
<reference evidence="6 7" key="1">
    <citation type="submission" date="2017-10" db="EMBL/GenBank/DDBJ databases">
        <title>Genome sequence of Caulobacter mirabilis FWC38.</title>
        <authorList>
            <person name="Fiebig A."/>
            <person name="Crosson S."/>
        </authorList>
    </citation>
    <scope>NUCLEOTIDE SEQUENCE [LARGE SCALE GENOMIC DNA]</scope>
    <source>
        <strain evidence="6 7">FWC 38</strain>
    </source>
</reference>
<dbReference type="SUPFAM" id="SSF82171">
    <property type="entry name" value="DPP6 N-terminal domain-like"/>
    <property type="match status" value="2"/>
</dbReference>
<evidence type="ECO:0000259" key="5">
    <source>
        <dbReference type="PROSITE" id="PS51755"/>
    </source>
</evidence>
<proteinExistence type="inferred from homology"/>
<dbReference type="PANTHER" id="PTHR36842">
    <property type="entry name" value="PROTEIN TOLB HOMOLOG"/>
    <property type="match status" value="1"/>
</dbReference>
<sequence length="707" mass="75840">MAMTEHLAAENRELILAREAPFGLAGTQVRPAALEVEHDGRVAALEPRVMKVLVALARSRGEPVSRDELIELCWGGRIVTEGALNRCTAQLRKALADNPRIRIDTIPTVGYRLQASADLHVHPLGGAGATTAAAADEVDPAPRRLWPMAAAAVAAVAVIGGAAWWWTAPKPVTWTAASYRPITSERGLETHPALSPRGDQLVYAQRYDSSQTRDLYLRGVGPGATPVRLTRDSGDNHSPAWSPRGDRVAFVRAGWSGPCSLVVVPMPLGPERVVGRCQAATYTKVSWLDDETLVISDRPTPSAIRRVRAIDIRTGVGRDLTAPTAETLGDSDPVVSPDGRSIVFRRGLMHGADDLFLKDVRTGRERALTTDGWKAVGYVWSADSRHVFYSTNRGGAFGLWTVDTRRSGPPRRVSLGLGNVSFSRMGADSGNRLAVEAPSGSSNLARRAPDGTVSAVTSSSNSDDWDPTAWRDGTVAYISDRSGASEVWIVNPDGRAVQLTSLVGSYVSAPSWSPDGRDIAFVSVKGRRSEIYSVGRDGSRLRALTDDGADKLSPVYAPAGDRLRYVLHDAGGYRLMELPLAPGARARAVPGGAGWREVKGGPDGRLYGVRGDGVVRAVLGGAEPEAPVRLGTDDSWAPTADGVYVLRARRDSQTPPTAWLHPWTGPARKVTELPFTWGDLSLAPDGSLIFIRDLDEQIDLGLIELTS</sequence>
<dbReference type="InterPro" id="IPR011659">
    <property type="entry name" value="WD40"/>
</dbReference>
<evidence type="ECO:0000256" key="2">
    <source>
        <dbReference type="ARBA" id="ARBA00023125"/>
    </source>
</evidence>
<evidence type="ECO:0000313" key="7">
    <source>
        <dbReference type="Proteomes" id="UP000228945"/>
    </source>
</evidence>
<accession>A0A2D2AVG1</accession>
<dbReference type="PANTHER" id="PTHR36842:SF1">
    <property type="entry name" value="PROTEIN TOLB"/>
    <property type="match status" value="1"/>
</dbReference>
<feature type="DNA-binding region" description="OmpR/PhoB-type" evidence="3">
    <location>
        <begin position="19"/>
        <end position="115"/>
    </location>
</feature>
<feature type="domain" description="OmpR/PhoB-type" evidence="5">
    <location>
        <begin position="19"/>
        <end position="115"/>
    </location>
</feature>
<dbReference type="Proteomes" id="UP000228945">
    <property type="component" value="Chromosome"/>
</dbReference>
<dbReference type="GO" id="GO:0003677">
    <property type="term" value="F:DNA binding"/>
    <property type="evidence" value="ECO:0007669"/>
    <property type="project" value="UniProtKB-UniRule"/>
</dbReference>
<dbReference type="SMART" id="SM00862">
    <property type="entry name" value="Trans_reg_C"/>
    <property type="match status" value="1"/>
</dbReference>
<dbReference type="InterPro" id="IPR001867">
    <property type="entry name" value="OmpR/PhoB-type_DNA-bd"/>
</dbReference>
<evidence type="ECO:0000256" key="3">
    <source>
        <dbReference type="PROSITE-ProRule" id="PRU01091"/>
    </source>
</evidence>
<feature type="region of interest" description="Disordered" evidence="4">
    <location>
        <begin position="436"/>
        <end position="465"/>
    </location>
</feature>
<dbReference type="CDD" id="cd00383">
    <property type="entry name" value="trans_reg_C"/>
    <property type="match status" value="1"/>
</dbReference>
<dbReference type="SUPFAM" id="SSF46894">
    <property type="entry name" value="C-terminal effector domain of the bipartite response regulators"/>
    <property type="match status" value="1"/>
</dbReference>
<dbReference type="AlphaFoldDB" id="A0A2D2AVG1"/>
<protein>
    <recommendedName>
        <fullName evidence="5">OmpR/PhoB-type domain-containing protein</fullName>
    </recommendedName>
</protein>
<dbReference type="InterPro" id="IPR011042">
    <property type="entry name" value="6-blade_b-propeller_TolB-like"/>
</dbReference>
<dbReference type="Pfam" id="PF07676">
    <property type="entry name" value="PD40"/>
    <property type="match status" value="3"/>
</dbReference>
<gene>
    <name evidence="6" type="ORF">CSW64_06085</name>
</gene>
<dbReference type="GO" id="GO:0006355">
    <property type="term" value="P:regulation of DNA-templated transcription"/>
    <property type="evidence" value="ECO:0007669"/>
    <property type="project" value="InterPro"/>
</dbReference>